<proteinExistence type="predicted"/>
<evidence type="ECO:0000313" key="2">
    <source>
        <dbReference type="Proteomes" id="UP000216857"/>
    </source>
</evidence>
<gene>
    <name evidence="1" type="ORF">CAL26_05875</name>
</gene>
<dbReference type="OrthoDB" id="1550902at2"/>
<dbReference type="PIRSF" id="PIRSF029208">
    <property type="entry name" value="Phage_tail_GPU"/>
    <property type="match status" value="1"/>
</dbReference>
<name>A0A261RP83_9BORD</name>
<dbReference type="InterPro" id="IPR009734">
    <property type="entry name" value="Myoviridae_GpU"/>
</dbReference>
<evidence type="ECO:0000313" key="1">
    <source>
        <dbReference type="EMBL" id="OZI26839.1"/>
    </source>
</evidence>
<comment type="caution">
    <text evidence="1">The sequence shown here is derived from an EMBL/GenBank/DDBJ whole genome shotgun (WGS) entry which is preliminary data.</text>
</comment>
<reference evidence="1" key="1">
    <citation type="submission" date="2017-05" db="EMBL/GenBank/DDBJ databases">
        <title>Complete and WGS of Bordetella genogroups.</title>
        <authorList>
            <person name="Spilker T."/>
            <person name="Lipuma J."/>
        </authorList>
    </citation>
    <scope>NUCLEOTIDE SEQUENCE</scope>
    <source>
        <strain evidence="1">AU21707</strain>
    </source>
</reference>
<accession>A0A261RP83</accession>
<protein>
    <submittedName>
        <fullName evidence="1">Oxidoreductase</fullName>
    </submittedName>
</protein>
<sequence>MMMALGMFVFSLPTVAYQTLRRQSEWRHPSKPRMGAQPAYQFAGIGEDTITLAGWVAPELIGSAGSLTLLHRMADTGKAYVLVDGSGAVYGAYVIRDKSEDHSNLSVNGQARKVDFSITLARVDSSKAQTLLDDLQLPIGALDGSVTDWGLS</sequence>
<dbReference type="InterPro" id="IPR016912">
    <property type="entry name" value="Phage_P2_GpU"/>
</dbReference>
<dbReference type="Proteomes" id="UP000216857">
    <property type="component" value="Unassembled WGS sequence"/>
</dbReference>
<organism evidence="1 2">
    <name type="scientific">Bordetella genomosp. 9</name>
    <dbReference type="NCBI Taxonomy" id="1416803"/>
    <lineage>
        <taxon>Bacteria</taxon>
        <taxon>Pseudomonadati</taxon>
        <taxon>Pseudomonadota</taxon>
        <taxon>Betaproteobacteria</taxon>
        <taxon>Burkholderiales</taxon>
        <taxon>Alcaligenaceae</taxon>
        <taxon>Bordetella</taxon>
    </lineage>
</organism>
<dbReference type="EMBL" id="NEVJ01000001">
    <property type="protein sequence ID" value="OZI26839.1"/>
    <property type="molecule type" value="Genomic_DNA"/>
</dbReference>
<dbReference type="RefSeq" id="WP_094845926.1">
    <property type="nucleotide sequence ID" value="NZ_NEVJ01000001.1"/>
</dbReference>
<dbReference type="AlphaFoldDB" id="A0A261RP83"/>
<keyword evidence="2" id="KW-1185">Reference proteome</keyword>
<dbReference type="Pfam" id="PF06995">
    <property type="entry name" value="Phage_P2_GpU"/>
    <property type="match status" value="1"/>
</dbReference>